<dbReference type="PROSITE" id="PS50089">
    <property type="entry name" value="ZF_RING_2"/>
    <property type="match status" value="1"/>
</dbReference>
<feature type="transmembrane region" description="Helical" evidence="18">
    <location>
        <begin position="233"/>
        <end position="258"/>
    </location>
</feature>
<keyword evidence="5 18" id="KW-0812">Transmembrane</keyword>
<keyword evidence="8 17" id="KW-0863">Zinc-finger</keyword>
<feature type="domain" description="RING-type" evidence="20">
    <location>
        <begin position="316"/>
        <end position="358"/>
    </location>
</feature>
<evidence type="ECO:0000259" key="20">
    <source>
        <dbReference type="PROSITE" id="PS50089"/>
    </source>
</evidence>
<evidence type="ECO:0000313" key="21">
    <source>
        <dbReference type="EMBL" id="KAK7292803.1"/>
    </source>
</evidence>
<dbReference type="Pfam" id="PF13639">
    <property type="entry name" value="zf-RING_2"/>
    <property type="match status" value="1"/>
</dbReference>
<dbReference type="GO" id="GO:0061630">
    <property type="term" value="F:ubiquitin protein ligase activity"/>
    <property type="evidence" value="ECO:0007669"/>
    <property type="project" value="UniProtKB-EC"/>
</dbReference>
<comment type="pathway">
    <text evidence="3">Protein modification; protein ubiquitination.</text>
</comment>
<accession>A0AAN9PBM4</accession>
<dbReference type="Pfam" id="PF14380">
    <property type="entry name" value="WAK_assoc"/>
    <property type="match status" value="1"/>
</dbReference>
<dbReference type="SMART" id="SM00184">
    <property type="entry name" value="RING"/>
    <property type="match status" value="1"/>
</dbReference>
<dbReference type="EMBL" id="JAYKXN010000004">
    <property type="protein sequence ID" value="KAK7292803.1"/>
    <property type="molecule type" value="Genomic_DNA"/>
</dbReference>
<name>A0AAN9PBM4_CLITE</name>
<evidence type="ECO:0000256" key="7">
    <source>
        <dbReference type="ARBA" id="ARBA00022729"/>
    </source>
</evidence>
<dbReference type="InterPro" id="IPR013083">
    <property type="entry name" value="Znf_RING/FYVE/PHD"/>
</dbReference>
<dbReference type="InterPro" id="IPR025287">
    <property type="entry name" value="WAK_GUB"/>
</dbReference>
<keyword evidence="22" id="KW-1185">Reference proteome</keyword>
<keyword evidence="12 18" id="KW-0472">Membrane</keyword>
<comment type="similarity">
    <text evidence="14">Belongs to the RING-type zinc finger family. ATL subfamily.</text>
</comment>
<evidence type="ECO:0000256" key="6">
    <source>
        <dbReference type="ARBA" id="ARBA00022723"/>
    </source>
</evidence>
<dbReference type="InterPro" id="IPR046948">
    <property type="entry name" value="ATL20-22-like"/>
</dbReference>
<evidence type="ECO:0000256" key="13">
    <source>
        <dbReference type="ARBA" id="ARBA00023180"/>
    </source>
</evidence>
<dbReference type="GO" id="GO:0008270">
    <property type="term" value="F:zinc ion binding"/>
    <property type="evidence" value="ECO:0007669"/>
    <property type="project" value="UniProtKB-KW"/>
</dbReference>
<dbReference type="PANTHER" id="PTHR46279:SF2">
    <property type="entry name" value="RING-H2 FINGER PROTEIN ATL21A-RELATED"/>
    <property type="match status" value="1"/>
</dbReference>
<evidence type="ECO:0000256" key="16">
    <source>
        <dbReference type="ARBA" id="ARBA00048679"/>
    </source>
</evidence>
<comment type="catalytic activity">
    <reaction evidence="15">
        <text>L-threonyl-[protein] + ATP = O-phospho-L-threonyl-[protein] + ADP + H(+)</text>
        <dbReference type="Rhea" id="RHEA:46608"/>
        <dbReference type="Rhea" id="RHEA-COMP:11060"/>
        <dbReference type="Rhea" id="RHEA-COMP:11605"/>
        <dbReference type="ChEBI" id="CHEBI:15378"/>
        <dbReference type="ChEBI" id="CHEBI:30013"/>
        <dbReference type="ChEBI" id="CHEBI:30616"/>
        <dbReference type="ChEBI" id="CHEBI:61977"/>
        <dbReference type="ChEBI" id="CHEBI:456216"/>
        <dbReference type="EC" id="2.7.11.1"/>
    </reaction>
</comment>
<evidence type="ECO:0000256" key="19">
    <source>
        <dbReference type="SAM" id="SignalP"/>
    </source>
</evidence>
<dbReference type="Gene3D" id="3.30.40.10">
    <property type="entry name" value="Zinc/RING finger domain, C3HC4 (zinc finger)"/>
    <property type="match status" value="1"/>
</dbReference>
<comment type="caution">
    <text evidence="21">The sequence shown here is derived from an EMBL/GenBank/DDBJ whole genome shotgun (WGS) entry which is preliminary data.</text>
</comment>
<evidence type="ECO:0000256" key="9">
    <source>
        <dbReference type="ARBA" id="ARBA00022786"/>
    </source>
</evidence>
<evidence type="ECO:0000256" key="8">
    <source>
        <dbReference type="ARBA" id="ARBA00022771"/>
    </source>
</evidence>
<keyword evidence="11 18" id="KW-1133">Transmembrane helix</keyword>
<sequence>MGIFKVLFPFFMFPIIYASNDCQFSVCSNNSFLIRFPFQLEGEQHPYCGYPGFNLTCTNDSKIVLKLPYSGEFYVRNINYLSQQIQLYDPDDCLPKRLLSLNFSGSPFIAPYTRNYTFLRCPSKNAGSQFIPIDCLSSSTNFVSAIPTVNLDNSLPESCYVITRLTIPVAWSGQYQENIRDDLSEDLRLTWDKPDCRYCESQEQLCGFESSNSSQIDCFSGYQTGASQHDLRVFRIITLCIAGPAAVFAIVMVGCVCYKDRIVNAHNSVVPAPATVSVAPQPDIVSMGLDESTIESYEKVVLGESRRVPGPNDGCCWICLSDYSIKETVRCIPECKHCFHVDCIDEWLRINTTCPVCRNTPSPPPHPTIIP</sequence>
<evidence type="ECO:0000256" key="15">
    <source>
        <dbReference type="ARBA" id="ARBA00047899"/>
    </source>
</evidence>
<comment type="subcellular location">
    <subcellularLocation>
        <location evidence="2">Membrane</location>
        <topology evidence="2">Single-pass membrane protein</topology>
    </subcellularLocation>
</comment>
<dbReference type="PANTHER" id="PTHR46279">
    <property type="entry name" value="RING/U-BOX SUPERFAMILY PROTEIN"/>
    <property type="match status" value="1"/>
</dbReference>
<dbReference type="InterPro" id="IPR001841">
    <property type="entry name" value="Znf_RING"/>
</dbReference>
<evidence type="ECO:0000256" key="3">
    <source>
        <dbReference type="ARBA" id="ARBA00004906"/>
    </source>
</evidence>
<dbReference type="Proteomes" id="UP001359559">
    <property type="component" value="Unassembled WGS sequence"/>
</dbReference>
<proteinExistence type="inferred from homology"/>
<comment type="catalytic activity">
    <reaction evidence="16">
        <text>L-seryl-[protein] + ATP = O-phospho-L-seryl-[protein] + ADP + H(+)</text>
        <dbReference type="Rhea" id="RHEA:17989"/>
        <dbReference type="Rhea" id="RHEA-COMP:9863"/>
        <dbReference type="Rhea" id="RHEA-COMP:11604"/>
        <dbReference type="ChEBI" id="CHEBI:15378"/>
        <dbReference type="ChEBI" id="CHEBI:29999"/>
        <dbReference type="ChEBI" id="CHEBI:30616"/>
        <dbReference type="ChEBI" id="CHEBI:83421"/>
        <dbReference type="ChEBI" id="CHEBI:456216"/>
        <dbReference type="EC" id="2.7.11.1"/>
    </reaction>
</comment>
<keyword evidence="10" id="KW-0862">Zinc</keyword>
<keyword evidence="13" id="KW-0325">Glycoprotein</keyword>
<evidence type="ECO:0000256" key="2">
    <source>
        <dbReference type="ARBA" id="ARBA00004167"/>
    </source>
</evidence>
<feature type="signal peptide" evidence="19">
    <location>
        <begin position="1"/>
        <end position="18"/>
    </location>
</feature>
<evidence type="ECO:0000313" key="22">
    <source>
        <dbReference type="Proteomes" id="UP001359559"/>
    </source>
</evidence>
<dbReference type="CDD" id="cd16461">
    <property type="entry name" value="RING-H2_EL5-like"/>
    <property type="match status" value="1"/>
</dbReference>
<feature type="chain" id="PRO_5042936255" description="RING-type domain-containing protein" evidence="19">
    <location>
        <begin position="19"/>
        <end position="371"/>
    </location>
</feature>
<evidence type="ECO:0000256" key="10">
    <source>
        <dbReference type="ARBA" id="ARBA00022833"/>
    </source>
</evidence>
<dbReference type="GO" id="GO:0030247">
    <property type="term" value="F:polysaccharide binding"/>
    <property type="evidence" value="ECO:0007669"/>
    <property type="project" value="InterPro"/>
</dbReference>
<evidence type="ECO:0000256" key="12">
    <source>
        <dbReference type="ARBA" id="ARBA00023136"/>
    </source>
</evidence>
<dbReference type="GO" id="GO:0016020">
    <property type="term" value="C:membrane"/>
    <property type="evidence" value="ECO:0007669"/>
    <property type="project" value="UniProtKB-SubCell"/>
</dbReference>
<keyword evidence="9" id="KW-0833">Ubl conjugation pathway</keyword>
<keyword evidence="7 19" id="KW-0732">Signal</keyword>
<evidence type="ECO:0000256" key="1">
    <source>
        <dbReference type="ARBA" id="ARBA00000900"/>
    </source>
</evidence>
<evidence type="ECO:0000256" key="5">
    <source>
        <dbReference type="ARBA" id="ARBA00022692"/>
    </source>
</evidence>
<dbReference type="InterPro" id="IPR032872">
    <property type="entry name" value="WAK_assoc_C"/>
</dbReference>
<dbReference type="Pfam" id="PF13947">
    <property type="entry name" value="GUB_WAK_bind"/>
    <property type="match status" value="1"/>
</dbReference>
<evidence type="ECO:0000256" key="14">
    <source>
        <dbReference type="ARBA" id="ARBA00024209"/>
    </source>
</evidence>
<evidence type="ECO:0000256" key="18">
    <source>
        <dbReference type="SAM" id="Phobius"/>
    </source>
</evidence>
<keyword evidence="6" id="KW-0479">Metal-binding</keyword>
<dbReference type="AlphaFoldDB" id="A0AAN9PBM4"/>
<protein>
    <recommendedName>
        <fullName evidence="20">RING-type domain-containing protein</fullName>
    </recommendedName>
</protein>
<reference evidence="21 22" key="1">
    <citation type="submission" date="2024-01" db="EMBL/GenBank/DDBJ databases">
        <title>The genomes of 5 underutilized Papilionoideae crops provide insights into root nodulation and disease resistance.</title>
        <authorList>
            <person name="Yuan L."/>
        </authorList>
    </citation>
    <scope>NUCLEOTIDE SEQUENCE [LARGE SCALE GENOMIC DNA]</scope>
    <source>
        <strain evidence="21">LY-2023</strain>
        <tissue evidence="21">Leaf</tissue>
    </source>
</reference>
<keyword evidence="4" id="KW-0808">Transferase</keyword>
<evidence type="ECO:0000256" key="17">
    <source>
        <dbReference type="PROSITE-ProRule" id="PRU00175"/>
    </source>
</evidence>
<evidence type="ECO:0000256" key="4">
    <source>
        <dbReference type="ARBA" id="ARBA00022679"/>
    </source>
</evidence>
<evidence type="ECO:0000256" key="11">
    <source>
        <dbReference type="ARBA" id="ARBA00022989"/>
    </source>
</evidence>
<gene>
    <name evidence="21" type="ORF">RJT34_15657</name>
</gene>
<dbReference type="SUPFAM" id="SSF57850">
    <property type="entry name" value="RING/U-box"/>
    <property type="match status" value="1"/>
</dbReference>
<organism evidence="21 22">
    <name type="scientific">Clitoria ternatea</name>
    <name type="common">Butterfly pea</name>
    <dbReference type="NCBI Taxonomy" id="43366"/>
    <lineage>
        <taxon>Eukaryota</taxon>
        <taxon>Viridiplantae</taxon>
        <taxon>Streptophyta</taxon>
        <taxon>Embryophyta</taxon>
        <taxon>Tracheophyta</taxon>
        <taxon>Spermatophyta</taxon>
        <taxon>Magnoliopsida</taxon>
        <taxon>eudicotyledons</taxon>
        <taxon>Gunneridae</taxon>
        <taxon>Pentapetalae</taxon>
        <taxon>rosids</taxon>
        <taxon>fabids</taxon>
        <taxon>Fabales</taxon>
        <taxon>Fabaceae</taxon>
        <taxon>Papilionoideae</taxon>
        <taxon>50 kb inversion clade</taxon>
        <taxon>NPAAA clade</taxon>
        <taxon>indigoferoid/millettioid clade</taxon>
        <taxon>Phaseoleae</taxon>
        <taxon>Clitoria</taxon>
    </lineage>
</organism>
<comment type="catalytic activity">
    <reaction evidence="1">
        <text>S-ubiquitinyl-[E2 ubiquitin-conjugating enzyme]-L-cysteine + [acceptor protein]-L-lysine = [E2 ubiquitin-conjugating enzyme]-L-cysteine + N(6)-ubiquitinyl-[acceptor protein]-L-lysine.</text>
        <dbReference type="EC" id="2.3.2.27"/>
    </reaction>
</comment>